<dbReference type="PANTHER" id="PTHR10342:SF274">
    <property type="entry name" value="ARYLSULFATASE B"/>
    <property type="match status" value="1"/>
</dbReference>
<keyword evidence="9" id="KW-1185">Reference proteome</keyword>
<dbReference type="Gene3D" id="3.40.720.10">
    <property type="entry name" value="Alkaline Phosphatase, subunit A"/>
    <property type="match status" value="1"/>
</dbReference>
<dbReference type="InterPro" id="IPR024607">
    <property type="entry name" value="Sulfatase_CS"/>
</dbReference>
<evidence type="ECO:0000313" key="10">
    <source>
        <dbReference type="RefSeq" id="XP_022320933.1"/>
    </source>
</evidence>
<protein>
    <submittedName>
        <fullName evidence="10">Arylsulfatase B-like isoform X1</fullName>
    </submittedName>
</protein>
<dbReference type="OrthoDB" id="103349at2759"/>
<evidence type="ECO:0000256" key="7">
    <source>
        <dbReference type="SAM" id="SignalP"/>
    </source>
</evidence>
<dbReference type="CDD" id="cd16029">
    <property type="entry name" value="4-S"/>
    <property type="match status" value="1"/>
</dbReference>
<keyword evidence="6" id="KW-0325">Glycoprotein</keyword>
<dbReference type="InterPro" id="IPR047115">
    <property type="entry name" value="ARSB"/>
</dbReference>
<keyword evidence="3" id="KW-0479">Metal-binding</keyword>
<proteinExistence type="inferred from homology"/>
<accession>A0A8B8CYP1</accession>
<evidence type="ECO:0000256" key="6">
    <source>
        <dbReference type="ARBA" id="ARBA00023180"/>
    </source>
</evidence>
<feature type="chain" id="PRO_5034560505" evidence="7">
    <location>
        <begin position="20"/>
        <end position="494"/>
    </location>
</feature>
<name>A0A8B8CYP1_CRAVI</name>
<dbReference type="InterPro" id="IPR000917">
    <property type="entry name" value="Sulfatase_N"/>
</dbReference>
<dbReference type="Gene3D" id="3.30.1120.10">
    <property type="match status" value="1"/>
</dbReference>
<dbReference type="GO" id="GO:0046872">
    <property type="term" value="F:metal ion binding"/>
    <property type="evidence" value="ECO:0007669"/>
    <property type="project" value="UniProtKB-KW"/>
</dbReference>
<keyword evidence="5" id="KW-0106">Calcium</keyword>
<feature type="domain" description="Sulfatase N-terminal" evidence="8">
    <location>
        <begin position="24"/>
        <end position="334"/>
    </location>
</feature>
<evidence type="ECO:0000256" key="2">
    <source>
        <dbReference type="ARBA" id="ARBA00008779"/>
    </source>
</evidence>
<dbReference type="PROSITE" id="PS00149">
    <property type="entry name" value="SULFATASE_2"/>
    <property type="match status" value="1"/>
</dbReference>
<dbReference type="Proteomes" id="UP000694844">
    <property type="component" value="Chromosome 3"/>
</dbReference>
<gene>
    <name evidence="10" type="primary">LOC111123113</name>
</gene>
<evidence type="ECO:0000256" key="3">
    <source>
        <dbReference type="ARBA" id="ARBA00022723"/>
    </source>
</evidence>
<dbReference type="GO" id="GO:0008484">
    <property type="term" value="F:sulfuric ester hydrolase activity"/>
    <property type="evidence" value="ECO:0007669"/>
    <property type="project" value="InterPro"/>
</dbReference>
<keyword evidence="4" id="KW-0378">Hydrolase</keyword>
<keyword evidence="7" id="KW-0732">Signal</keyword>
<organism evidence="9 10">
    <name type="scientific">Crassostrea virginica</name>
    <name type="common">Eastern oyster</name>
    <dbReference type="NCBI Taxonomy" id="6565"/>
    <lineage>
        <taxon>Eukaryota</taxon>
        <taxon>Metazoa</taxon>
        <taxon>Spiralia</taxon>
        <taxon>Lophotrochozoa</taxon>
        <taxon>Mollusca</taxon>
        <taxon>Bivalvia</taxon>
        <taxon>Autobranchia</taxon>
        <taxon>Pteriomorphia</taxon>
        <taxon>Ostreida</taxon>
        <taxon>Ostreoidea</taxon>
        <taxon>Ostreidae</taxon>
        <taxon>Crassostrea</taxon>
    </lineage>
</organism>
<sequence>MKASILIVAFLSAFSFTYCQTNKPHILLVIADDFGFNDIGYHGSEIKTPNLDKLAGEGIKLENYYVQPICTPTRSQLMSGRYQIHTGLQHGVIRPPQPNGLPLDSAILPEKLKEVGYSTHAVGKWHLGFYKKEYLPTNRGFDSHFGYLTGAEDYFTHARCFGKLCGTDLRDNMDPANYTGVYSAHLFAQKASEVVKNHNTDKPLFLYLPFQSVHAPLQVPDKYIQPYMHIQDQQRRTYAGMVSAMDEAIGNLTDVLKEKGMWNNTLMIFSTDNGGQIHAGGNNFPLRGWKDSLWEGGVHGVGFVHGQMLKRKGVVSRDLIHVSDWFPTLISMVGGNLNGTKPLDGMDQWKTISEGTSLSPRKSILHNIDPMYPPVGERVPSSPFDNRIRAAVRMGDWKLITGNPGNGSWVPPPHMMKSASLSKDGNSAEKNIWLFNITDDPNEHNDVSGTMQHVVMNMLALLAQYNQTAVPCRYPAMDPKADPKYHGGYWGPWE</sequence>
<comment type="cofactor">
    <cofactor evidence="1">
        <name>Ca(2+)</name>
        <dbReference type="ChEBI" id="CHEBI:29108"/>
    </cofactor>
</comment>
<evidence type="ECO:0000256" key="4">
    <source>
        <dbReference type="ARBA" id="ARBA00022801"/>
    </source>
</evidence>
<dbReference type="PANTHER" id="PTHR10342">
    <property type="entry name" value="ARYLSULFATASE"/>
    <property type="match status" value="1"/>
</dbReference>
<comment type="similarity">
    <text evidence="2">Belongs to the sulfatase family.</text>
</comment>
<evidence type="ECO:0000313" key="9">
    <source>
        <dbReference type="Proteomes" id="UP000694844"/>
    </source>
</evidence>
<dbReference type="SUPFAM" id="SSF53649">
    <property type="entry name" value="Alkaline phosphatase-like"/>
    <property type="match status" value="1"/>
</dbReference>
<dbReference type="Pfam" id="PF00884">
    <property type="entry name" value="Sulfatase"/>
    <property type="match status" value="1"/>
</dbReference>
<dbReference type="AlphaFoldDB" id="A0A8B8CYP1"/>
<evidence type="ECO:0000259" key="8">
    <source>
        <dbReference type="Pfam" id="PF00884"/>
    </source>
</evidence>
<dbReference type="RefSeq" id="XP_022320933.1">
    <property type="nucleotide sequence ID" value="XM_022465225.1"/>
</dbReference>
<dbReference type="FunFam" id="3.40.720.10:FF:000007">
    <property type="entry name" value="Arylsulfatase family, member J"/>
    <property type="match status" value="1"/>
</dbReference>
<evidence type="ECO:0000256" key="1">
    <source>
        <dbReference type="ARBA" id="ARBA00001913"/>
    </source>
</evidence>
<dbReference type="GeneID" id="111123113"/>
<feature type="signal peptide" evidence="7">
    <location>
        <begin position="1"/>
        <end position="19"/>
    </location>
</feature>
<evidence type="ECO:0000256" key="5">
    <source>
        <dbReference type="ARBA" id="ARBA00022837"/>
    </source>
</evidence>
<dbReference type="KEGG" id="cvn:111123113"/>
<dbReference type="InterPro" id="IPR017850">
    <property type="entry name" value="Alkaline_phosphatase_core_sf"/>
</dbReference>
<reference evidence="10" key="1">
    <citation type="submission" date="2025-08" db="UniProtKB">
        <authorList>
            <consortium name="RefSeq"/>
        </authorList>
    </citation>
    <scope>IDENTIFICATION</scope>
    <source>
        <tissue evidence="10">Whole sample</tissue>
    </source>
</reference>